<evidence type="ECO:0000256" key="1">
    <source>
        <dbReference type="ARBA" id="ARBA00008315"/>
    </source>
</evidence>
<reference evidence="2" key="2">
    <citation type="submission" date="2025-09" db="UniProtKB">
        <authorList>
            <consortium name="Ensembl"/>
        </authorList>
    </citation>
    <scope>IDENTIFICATION</scope>
</reference>
<evidence type="ECO:0000313" key="3">
    <source>
        <dbReference type="Proteomes" id="UP000694561"/>
    </source>
</evidence>
<dbReference type="Pfam" id="PF13879">
    <property type="entry name" value="Hmw_CFAP97"/>
    <property type="match status" value="1"/>
</dbReference>
<dbReference type="Proteomes" id="UP000694561">
    <property type="component" value="Unplaced"/>
</dbReference>
<comment type="similarity">
    <text evidence="1">Belongs to the CFAP97 family.</text>
</comment>
<dbReference type="GeneTree" id="ENSGT01000000214889"/>
<reference evidence="2" key="1">
    <citation type="submission" date="2025-08" db="UniProtKB">
        <authorList>
            <consortium name="Ensembl"/>
        </authorList>
    </citation>
    <scope>IDENTIFICATION</scope>
</reference>
<organism evidence="2 3">
    <name type="scientific">Monodon monoceros</name>
    <name type="common">Narwhal</name>
    <name type="synonym">Ceratodon monodon</name>
    <dbReference type="NCBI Taxonomy" id="40151"/>
    <lineage>
        <taxon>Eukaryota</taxon>
        <taxon>Metazoa</taxon>
        <taxon>Chordata</taxon>
        <taxon>Craniata</taxon>
        <taxon>Vertebrata</taxon>
        <taxon>Euteleostomi</taxon>
        <taxon>Mammalia</taxon>
        <taxon>Eutheria</taxon>
        <taxon>Laurasiatheria</taxon>
        <taxon>Artiodactyla</taxon>
        <taxon>Whippomorpha</taxon>
        <taxon>Cetacea</taxon>
        <taxon>Odontoceti</taxon>
        <taxon>Monodontidae</taxon>
        <taxon>Monodon</taxon>
    </lineage>
</organism>
<dbReference type="Ensembl" id="ENSMMNT00015032992.1">
    <property type="protein sequence ID" value="ENSMMNP00015030034.1"/>
    <property type="gene ID" value="ENSMMNG00015021864.1"/>
</dbReference>
<dbReference type="PANTHER" id="PTHR33768:SF7">
    <property type="entry name" value="CFAP97 DOMAIN CONTAINING 2"/>
    <property type="match status" value="1"/>
</dbReference>
<name>A0A8C6CMX6_MONMO</name>
<protein>
    <submittedName>
        <fullName evidence="2">Uncharacterized protein</fullName>
    </submittedName>
</protein>
<dbReference type="InterPro" id="IPR038792">
    <property type="entry name" value="CFAP97D1/2"/>
</dbReference>
<evidence type="ECO:0000313" key="2">
    <source>
        <dbReference type="Ensembl" id="ENSMMNP00015030034.1"/>
    </source>
</evidence>
<accession>A0A8C6CMX6</accession>
<dbReference type="AlphaFoldDB" id="A0A8C6CMX6"/>
<proteinExistence type="inferred from homology"/>
<sequence>IPRAPRLTLPHGRGCLQGTWEKAYPNLRRKVQEAQPLVDPCAPRTLSHLHLKLGKLKLEEGRLPVIDRDNRLLLWRGSCSMRTGVQTCGRDACVHGSRN</sequence>
<dbReference type="InterPro" id="IPR029488">
    <property type="entry name" value="Hmw/CFAP97"/>
</dbReference>
<keyword evidence="3" id="KW-1185">Reference proteome</keyword>
<dbReference type="PANTHER" id="PTHR33768">
    <property type="entry name" value="MIP11318P"/>
    <property type="match status" value="1"/>
</dbReference>